<reference evidence="1 2" key="1">
    <citation type="journal article" date="2020" name="Int. J. Med. Microbiol.">
        <title>Discovery of Paenibacillus larvae ERIC V: Phenotypic and genomic comparison to genotypes ERIC I-IV reveal different inventories of virulence factors which correlate with epidemiological prevalences of American Foulbrood.</title>
        <authorList>
            <person name="Beims H."/>
            <person name="Bunk B."/>
            <person name="Erler S."/>
            <person name="Mohr K.I."/>
            <person name="Sproer C."/>
            <person name="Pradella S."/>
            <person name="Gunther G."/>
            <person name="Rohde M."/>
            <person name="von der Ohe W."/>
            <person name="Steinert M."/>
        </authorList>
    </citation>
    <scope>NUCLEOTIDE SEQUENCE [LARGE SCALE GENOMIC DNA]</scope>
    <source>
        <strain evidence="1">Eric_V</strain>
    </source>
</reference>
<gene>
    <name evidence="1" type="ORF">ERICV_00901</name>
</gene>
<dbReference type="PANTHER" id="PTHR33990">
    <property type="entry name" value="PROTEIN YJDN-RELATED"/>
    <property type="match status" value="1"/>
</dbReference>
<dbReference type="AlphaFoldDB" id="A0A6C0QP55"/>
<dbReference type="InterPro" id="IPR029068">
    <property type="entry name" value="Glyas_Bleomycin-R_OHBP_Dase"/>
</dbReference>
<name>A0A6C0QP55_9BACL</name>
<evidence type="ECO:0000313" key="1">
    <source>
        <dbReference type="EMBL" id="QHZ50078.1"/>
    </source>
</evidence>
<dbReference type="EMBL" id="CP019717">
    <property type="protein sequence ID" value="QHZ50078.1"/>
    <property type="molecule type" value="Genomic_DNA"/>
</dbReference>
<dbReference type="Proteomes" id="UP000464330">
    <property type="component" value="Chromosome"/>
</dbReference>
<proteinExistence type="predicted"/>
<dbReference type="SUPFAM" id="SSF54593">
    <property type="entry name" value="Glyoxalase/Bleomycin resistance protein/Dihydroxybiphenyl dioxygenase"/>
    <property type="match status" value="1"/>
</dbReference>
<organism evidence="1 2">
    <name type="scientific">Paenibacillus larvae subsp. larvae</name>
    <dbReference type="NCBI Taxonomy" id="147375"/>
    <lineage>
        <taxon>Bacteria</taxon>
        <taxon>Bacillati</taxon>
        <taxon>Bacillota</taxon>
        <taxon>Bacilli</taxon>
        <taxon>Bacillales</taxon>
        <taxon>Paenibacillaceae</taxon>
        <taxon>Paenibacillus</taxon>
    </lineage>
</organism>
<protein>
    <submittedName>
        <fullName evidence="1">Putative transcriptional regulator</fullName>
    </submittedName>
</protein>
<accession>A0A6C0QP55</accession>
<dbReference type="Gene3D" id="3.10.180.10">
    <property type="entry name" value="2,3-Dihydroxybiphenyl 1,2-Dioxygenase, domain 1"/>
    <property type="match status" value="1"/>
</dbReference>
<evidence type="ECO:0000313" key="2">
    <source>
        <dbReference type="Proteomes" id="UP000464330"/>
    </source>
</evidence>
<dbReference type="PANTHER" id="PTHR33990:SF5">
    <property type="entry name" value="PHNB-LIKE DOMAIN-CONTAINING PROTEIN"/>
    <property type="match status" value="1"/>
</dbReference>
<sequence length="131" mass="15149">MSYYEKVFGATHLARIPVGKEMAKQFNIPENQIEHSTMHGSFSIEGNLILCSYSFGRKITPNEFVSMLIDFNSEDSEDEQKMIDLYNRVVESGEVNVTMPLQKQFWGGKMGTFTDKYDITWMLHSQPYSKM</sequence>